<keyword evidence="6" id="KW-0032">Aminotransferase</keyword>
<dbReference type="GO" id="GO:0008483">
    <property type="term" value="F:transaminase activity"/>
    <property type="evidence" value="ECO:0007669"/>
    <property type="project" value="UniProtKB-KW"/>
</dbReference>
<evidence type="ECO:0000313" key="6">
    <source>
        <dbReference type="EMBL" id="CAA9534036.1"/>
    </source>
</evidence>
<dbReference type="FunFam" id="3.40.50.880:FF:000003">
    <property type="entry name" value="Anthranilate synthase component II"/>
    <property type="match status" value="1"/>
</dbReference>
<dbReference type="CDD" id="cd01743">
    <property type="entry name" value="GATase1_Anthranilate_Synthase"/>
    <property type="match status" value="1"/>
</dbReference>
<sequence length="188" mass="19797">MKPVILVDNLDSFSFNLVEAFERLGSSVRVLRNSADAPGVVALAEKQEALIVISPGPGNPDQAGCSLEVVRLALGRVPLLGICLGHQAIVQQAGGAVVRAPSPVHGKASRLEHDGAGPFEGISGPVKVGRYHSLCTTDVPARFRVHAWLDGMAMAISDPAALQTGLQIHPESVLTDRGDRMLTNILSQ</sequence>
<comment type="catalytic activity">
    <reaction evidence="4">
        <text>chorismate + L-glutamine = anthranilate + pyruvate + L-glutamate + H(+)</text>
        <dbReference type="Rhea" id="RHEA:21732"/>
        <dbReference type="ChEBI" id="CHEBI:15361"/>
        <dbReference type="ChEBI" id="CHEBI:15378"/>
        <dbReference type="ChEBI" id="CHEBI:16567"/>
        <dbReference type="ChEBI" id="CHEBI:29748"/>
        <dbReference type="ChEBI" id="CHEBI:29985"/>
        <dbReference type="ChEBI" id="CHEBI:58359"/>
        <dbReference type="EC" id="4.1.3.27"/>
    </reaction>
</comment>
<dbReference type="InterPro" id="IPR017926">
    <property type="entry name" value="GATASE"/>
</dbReference>
<evidence type="ECO:0000256" key="2">
    <source>
        <dbReference type="ARBA" id="ARBA00022962"/>
    </source>
</evidence>
<dbReference type="NCBIfam" id="TIGR00566">
    <property type="entry name" value="trpG_papA"/>
    <property type="match status" value="1"/>
</dbReference>
<evidence type="ECO:0000256" key="3">
    <source>
        <dbReference type="ARBA" id="ARBA00023239"/>
    </source>
</evidence>
<dbReference type="PROSITE" id="PS51273">
    <property type="entry name" value="GATASE_TYPE_1"/>
    <property type="match status" value="1"/>
</dbReference>
<feature type="domain" description="Glutamine amidotransferase" evidence="5">
    <location>
        <begin position="6"/>
        <end position="186"/>
    </location>
</feature>
<keyword evidence="6" id="KW-0808">Transferase</keyword>
<gene>
    <name evidence="6" type="ORF">AVDCRST_MAG23-1291</name>
</gene>
<reference evidence="6" key="1">
    <citation type="submission" date="2020-02" db="EMBL/GenBank/DDBJ databases">
        <authorList>
            <person name="Meier V. D."/>
        </authorList>
    </citation>
    <scope>NUCLEOTIDE SEQUENCE</scope>
    <source>
        <strain evidence="6">AVDCRST_MAG23</strain>
    </source>
</reference>
<dbReference type="PRINTS" id="PR00099">
    <property type="entry name" value="CPSGATASE"/>
</dbReference>
<dbReference type="PRINTS" id="PR00097">
    <property type="entry name" value="ANTSNTHASEII"/>
</dbReference>
<proteinExistence type="predicted"/>
<dbReference type="GO" id="GO:0005829">
    <property type="term" value="C:cytosol"/>
    <property type="evidence" value="ECO:0007669"/>
    <property type="project" value="TreeGrafter"/>
</dbReference>
<dbReference type="Gene3D" id="3.40.50.880">
    <property type="match status" value="1"/>
</dbReference>
<dbReference type="GO" id="GO:0000162">
    <property type="term" value="P:L-tryptophan biosynthetic process"/>
    <property type="evidence" value="ECO:0007669"/>
    <property type="project" value="TreeGrafter"/>
</dbReference>
<dbReference type="EC" id="4.1.3.27" evidence="1"/>
<dbReference type="AlphaFoldDB" id="A0A6J4TWG3"/>
<dbReference type="PANTHER" id="PTHR43418:SF2">
    <property type="entry name" value="BIFUNCTIONAL PROTEIN TRPGD"/>
    <property type="match status" value="1"/>
</dbReference>
<evidence type="ECO:0000259" key="5">
    <source>
        <dbReference type="Pfam" id="PF00117"/>
    </source>
</evidence>
<dbReference type="PANTHER" id="PTHR43418">
    <property type="entry name" value="MULTIFUNCTIONAL TRYPTOPHAN BIOSYNTHESIS PROTEIN-RELATED"/>
    <property type="match status" value="1"/>
</dbReference>
<keyword evidence="2" id="KW-0315">Glutamine amidotransferase</keyword>
<dbReference type="PRINTS" id="PR00096">
    <property type="entry name" value="GATASE"/>
</dbReference>
<dbReference type="SUPFAM" id="SSF52317">
    <property type="entry name" value="Class I glutamine amidotransferase-like"/>
    <property type="match status" value="1"/>
</dbReference>
<dbReference type="GO" id="GO:0004049">
    <property type="term" value="F:anthranilate synthase activity"/>
    <property type="evidence" value="ECO:0007669"/>
    <property type="project" value="UniProtKB-EC"/>
</dbReference>
<dbReference type="GO" id="GO:0002047">
    <property type="term" value="P:phenazine biosynthetic process"/>
    <property type="evidence" value="ECO:0007669"/>
    <property type="project" value="TreeGrafter"/>
</dbReference>
<dbReference type="EMBL" id="CADCWD010000051">
    <property type="protein sequence ID" value="CAA9534036.1"/>
    <property type="molecule type" value="Genomic_DNA"/>
</dbReference>
<protein>
    <recommendedName>
        <fullName evidence="1">anthranilate synthase</fullName>
        <ecNumber evidence="1">4.1.3.27</ecNumber>
    </recommendedName>
</protein>
<evidence type="ECO:0000256" key="4">
    <source>
        <dbReference type="ARBA" id="ARBA00047683"/>
    </source>
</evidence>
<dbReference type="InterPro" id="IPR050472">
    <property type="entry name" value="Anth_synth/Amidotransfase"/>
</dbReference>
<accession>A0A6J4TWG3</accession>
<dbReference type="InterPro" id="IPR029062">
    <property type="entry name" value="Class_I_gatase-like"/>
</dbReference>
<name>A0A6J4TWG3_9SPHN</name>
<dbReference type="InterPro" id="IPR006221">
    <property type="entry name" value="TrpG/PapA_dom"/>
</dbReference>
<dbReference type="Pfam" id="PF00117">
    <property type="entry name" value="GATase"/>
    <property type="match status" value="1"/>
</dbReference>
<evidence type="ECO:0000256" key="1">
    <source>
        <dbReference type="ARBA" id="ARBA00012266"/>
    </source>
</evidence>
<keyword evidence="3 6" id="KW-0456">Lyase</keyword>
<organism evidence="6">
    <name type="scientific">uncultured Sphingosinicella sp</name>
    <dbReference type="NCBI Taxonomy" id="478748"/>
    <lineage>
        <taxon>Bacteria</taxon>
        <taxon>Pseudomonadati</taxon>
        <taxon>Pseudomonadota</taxon>
        <taxon>Alphaproteobacteria</taxon>
        <taxon>Sphingomonadales</taxon>
        <taxon>Sphingosinicellaceae</taxon>
        <taxon>Sphingosinicella</taxon>
        <taxon>environmental samples</taxon>
    </lineage>
</organism>
<dbReference type="GO" id="GO:0004048">
    <property type="term" value="F:anthranilate phosphoribosyltransferase activity"/>
    <property type="evidence" value="ECO:0007669"/>
    <property type="project" value="TreeGrafter"/>
</dbReference>